<evidence type="ECO:0000313" key="2">
    <source>
        <dbReference type="EMBL" id="MCQ8835585.1"/>
    </source>
</evidence>
<dbReference type="EMBL" id="JANIIC010000084">
    <property type="protein sequence ID" value="MCQ8835585.1"/>
    <property type="molecule type" value="Genomic_DNA"/>
</dbReference>
<feature type="region of interest" description="Disordered" evidence="1">
    <location>
        <begin position="91"/>
        <end position="142"/>
    </location>
</feature>
<feature type="compositionally biased region" description="Basic residues" evidence="1">
    <location>
        <begin position="103"/>
        <end position="113"/>
    </location>
</feature>
<gene>
    <name evidence="2" type="ORF">NQU54_42895</name>
</gene>
<organism evidence="2 3">
    <name type="scientific">Streptomyces malaysiensis subsp. samsunensis</name>
    <dbReference type="NCBI Taxonomy" id="459658"/>
    <lineage>
        <taxon>Bacteria</taxon>
        <taxon>Bacillati</taxon>
        <taxon>Actinomycetota</taxon>
        <taxon>Actinomycetes</taxon>
        <taxon>Kitasatosporales</taxon>
        <taxon>Streptomycetaceae</taxon>
        <taxon>Streptomyces</taxon>
        <taxon>Streptomyces violaceusniger group</taxon>
    </lineage>
</organism>
<evidence type="ECO:0000256" key="1">
    <source>
        <dbReference type="SAM" id="MobiDB-lite"/>
    </source>
</evidence>
<comment type="caution">
    <text evidence="2">The sequence shown here is derived from an EMBL/GenBank/DDBJ whole genome shotgun (WGS) entry which is preliminary data.</text>
</comment>
<reference evidence="2" key="1">
    <citation type="submission" date="2022-06" db="EMBL/GenBank/DDBJ databases">
        <title>WGS of actinobacteria.</title>
        <authorList>
            <person name="Thawai C."/>
        </authorList>
    </citation>
    <scope>NUCLEOTIDE SEQUENCE</scope>
    <source>
        <strain evidence="2">DSM 42010</strain>
    </source>
</reference>
<keyword evidence="3" id="KW-1185">Reference proteome</keyword>
<sequence>MPAQPGPSYVLAVPKSQHVFGPRIDYLFAQAPDEVWEPVSCGDGAKGPRLCHWAAHELRAVAEFDHQGTAVIRRRWALARRSISKPDEIAYFPKVPPAASPNRSRRPAPRRRPGGAPRCRFGASQLTAPGRLATGEPWRTRH</sequence>
<proteinExistence type="predicted"/>
<dbReference type="AlphaFoldDB" id="A0A9X2M6A5"/>
<dbReference type="Proteomes" id="UP001142400">
    <property type="component" value="Unassembled WGS sequence"/>
</dbReference>
<accession>A0A9X2M6A5</accession>
<evidence type="ECO:0000313" key="3">
    <source>
        <dbReference type="Proteomes" id="UP001142400"/>
    </source>
</evidence>
<name>A0A9X2M6A5_STRMQ</name>
<protein>
    <submittedName>
        <fullName evidence="2">Uncharacterized protein</fullName>
    </submittedName>
</protein>